<dbReference type="UniPathway" id="UPA00251">
    <property type="reaction ID" value="UER00321"/>
</dbReference>
<gene>
    <name evidence="12" type="primary">hemE</name>
    <name evidence="17" type="ORF">CJD38_07855</name>
</gene>
<dbReference type="NCBIfam" id="TIGR01464">
    <property type="entry name" value="hemE"/>
    <property type="match status" value="1"/>
</dbReference>
<accession>A0A2T5MFC1</accession>
<evidence type="ECO:0000256" key="7">
    <source>
        <dbReference type="ARBA" id="ARBA00014308"/>
    </source>
</evidence>
<feature type="domain" description="Uroporphyrinogen decarboxylase (URO-D)" evidence="16">
    <location>
        <begin position="144"/>
        <end position="160"/>
    </location>
</feature>
<dbReference type="PROSITE" id="PS00907">
    <property type="entry name" value="UROD_2"/>
    <property type="match status" value="1"/>
</dbReference>
<evidence type="ECO:0000313" key="18">
    <source>
        <dbReference type="Proteomes" id="UP000244248"/>
    </source>
</evidence>
<protein>
    <recommendedName>
        <fullName evidence="7 12">Uroporphyrinogen decarboxylase</fullName>
        <shortName evidence="12">UPD</shortName>
        <shortName evidence="12">URO-D</shortName>
        <ecNumber evidence="6 12">4.1.1.37</ecNumber>
    </recommendedName>
</protein>
<evidence type="ECO:0000256" key="8">
    <source>
        <dbReference type="ARBA" id="ARBA00022490"/>
    </source>
</evidence>
<comment type="subunit">
    <text evidence="5 12">Homodimer.</text>
</comment>
<evidence type="ECO:0000256" key="10">
    <source>
        <dbReference type="ARBA" id="ARBA00023239"/>
    </source>
</evidence>
<evidence type="ECO:0000256" key="5">
    <source>
        <dbReference type="ARBA" id="ARBA00011738"/>
    </source>
</evidence>
<evidence type="ECO:0000256" key="1">
    <source>
        <dbReference type="ARBA" id="ARBA00002448"/>
    </source>
</evidence>
<comment type="caution">
    <text evidence="12">Lacks conserved residue(s) required for the propagation of feature annotation.</text>
</comment>
<dbReference type="HAMAP" id="MF_00218">
    <property type="entry name" value="URO_D"/>
    <property type="match status" value="1"/>
</dbReference>
<dbReference type="EC" id="4.1.1.37" evidence="6 12"/>
<keyword evidence="8 12" id="KW-0963">Cytoplasm</keyword>
<evidence type="ECO:0000259" key="16">
    <source>
        <dbReference type="PROSITE" id="PS00907"/>
    </source>
</evidence>
<dbReference type="RefSeq" id="WP_107939799.1">
    <property type="nucleotide sequence ID" value="NZ_QANS01000003.1"/>
</dbReference>
<evidence type="ECO:0000256" key="14">
    <source>
        <dbReference type="RuleBase" id="RU004169"/>
    </source>
</evidence>
<dbReference type="GO" id="GO:0005829">
    <property type="term" value="C:cytosol"/>
    <property type="evidence" value="ECO:0007669"/>
    <property type="project" value="TreeGrafter"/>
</dbReference>
<dbReference type="SUPFAM" id="SSF51726">
    <property type="entry name" value="UROD/MetE-like"/>
    <property type="match status" value="1"/>
</dbReference>
<dbReference type="CDD" id="cd00717">
    <property type="entry name" value="URO-D"/>
    <property type="match status" value="1"/>
</dbReference>
<feature type="binding site" evidence="12">
    <location>
        <position position="327"/>
    </location>
    <ligand>
        <name>substrate</name>
    </ligand>
</feature>
<feature type="binding site" evidence="12">
    <location>
        <position position="79"/>
    </location>
    <ligand>
        <name>substrate</name>
    </ligand>
</feature>
<dbReference type="GO" id="GO:0019353">
    <property type="term" value="P:protoporphyrinogen IX biosynthetic process from glutamate"/>
    <property type="evidence" value="ECO:0007669"/>
    <property type="project" value="TreeGrafter"/>
</dbReference>
<evidence type="ECO:0000256" key="13">
    <source>
        <dbReference type="RuleBase" id="RU000554"/>
    </source>
</evidence>
<comment type="subcellular location">
    <subcellularLocation>
        <location evidence="2 12">Cytoplasm</location>
    </subcellularLocation>
</comment>
<dbReference type="Gene3D" id="3.20.20.210">
    <property type="match status" value="1"/>
</dbReference>
<keyword evidence="9 12" id="KW-0210">Decarboxylase</keyword>
<dbReference type="AlphaFoldDB" id="A0A2T5MFC1"/>
<dbReference type="PANTHER" id="PTHR21091">
    <property type="entry name" value="METHYLTETRAHYDROFOLATE:HOMOCYSTEINE METHYLTRANSFERASE RELATED"/>
    <property type="match status" value="1"/>
</dbReference>
<dbReference type="EMBL" id="QANS01000003">
    <property type="protein sequence ID" value="PTU31257.1"/>
    <property type="molecule type" value="Genomic_DNA"/>
</dbReference>
<keyword evidence="11 12" id="KW-0627">Porphyrin biosynthesis</keyword>
<feature type="binding site" evidence="12">
    <location>
        <begin position="29"/>
        <end position="33"/>
    </location>
    <ligand>
        <name>substrate</name>
    </ligand>
</feature>
<evidence type="ECO:0000313" key="17">
    <source>
        <dbReference type="EMBL" id="PTU31257.1"/>
    </source>
</evidence>
<keyword evidence="10 12" id="KW-0456">Lyase</keyword>
<dbReference type="InterPro" id="IPR038071">
    <property type="entry name" value="UROD/MetE-like_sf"/>
</dbReference>
<evidence type="ECO:0000256" key="9">
    <source>
        <dbReference type="ARBA" id="ARBA00022793"/>
    </source>
</evidence>
<keyword evidence="18" id="KW-1185">Reference proteome</keyword>
<feature type="binding site" evidence="12">
    <location>
        <position position="211"/>
    </location>
    <ligand>
        <name>substrate</name>
    </ligand>
</feature>
<evidence type="ECO:0000256" key="2">
    <source>
        <dbReference type="ARBA" id="ARBA00004496"/>
    </source>
</evidence>
<evidence type="ECO:0000256" key="4">
    <source>
        <dbReference type="ARBA" id="ARBA00009935"/>
    </source>
</evidence>
<feature type="domain" description="Uroporphyrinogen decarboxylase (URO-D)" evidence="15">
    <location>
        <begin position="24"/>
        <end position="33"/>
    </location>
</feature>
<name>A0A2T5MFC1_9GAMM</name>
<dbReference type="FunFam" id="3.20.20.210:FF:000001">
    <property type="entry name" value="Uroporphyrinogen decarboxylase"/>
    <property type="match status" value="1"/>
</dbReference>
<reference evidence="17 18" key="1">
    <citation type="submission" date="2018-04" db="EMBL/GenBank/DDBJ databases">
        <title>Novel species isolated from glacier.</title>
        <authorList>
            <person name="Liu Q."/>
            <person name="Xin Y.-H."/>
        </authorList>
    </citation>
    <scope>NUCLEOTIDE SEQUENCE [LARGE SCALE GENOMIC DNA]</scope>
    <source>
        <strain evidence="17 18">GT1R17</strain>
    </source>
</reference>
<dbReference type="Proteomes" id="UP000244248">
    <property type="component" value="Unassembled WGS sequence"/>
</dbReference>
<evidence type="ECO:0000256" key="3">
    <source>
        <dbReference type="ARBA" id="ARBA00004804"/>
    </source>
</evidence>
<sequence>MPNQDLKNDRFLRALKRQKVDRTPVWMMRQAGRYLPEYRASRAKAGGFMDLCRNAELCCEVTLQPLARYGLDAAILFSDILTIPDAMGLGLRFVEGEGPVFDRPLQTVADIRNIGIPDPEGELRYVMDAVSTIKSALNNSVPLIGFAGSPWTLATYMIEGQSSREFAKTKKMMFDEPEALDELLAKLSESVAIYLQAQIARGADAVMVFDTWGGALSPAAYQRFSLQPMELIVAKLKKFAPHIPVILFTKNGGQHLSKMADTGCDALGVDWTTDLRDARAKVGHRVALQGNLDPLCLLARPERIREQVARVLESFGPGEGHIFNLGHGILQQTPPEHAAAMIEAVHELSPRYHV</sequence>
<comment type="function">
    <text evidence="1 12">Catalyzes the decarboxylation of four acetate groups of uroporphyrinogen-III to yield coproporphyrinogen-III.</text>
</comment>
<dbReference type="PROSITE" id="PS00906">
    <property type="entry name" value="UROD_1"/>
    <property type="match status" value="1"/>
</dbReference>
<dbReference type="GO" id="GO:0004853">
    <property type="term" value="F:uroporphyrinogen decarboxylase activity"/>
    <property type="evidence" value="ECO:0007669"/>
    <property type="project" value="UniProtKB-UniRule"/>
</dbReference>
<dbReference type="InterPro" id="IPR000257">
    <property type="entry name" value="Uroporphyrinogen_deCOase"/>
</dbReference>
<evidence type="ECO:0000256" key="11">
    <source>
        <dbReference type="ARBA" id="ARBA00023244"/>
    </source>
</evidence>
<dbReference type="PANTHER" id="PTHR21091:SF169">
    <property type="entry name" value="UROPORPHYRINOGEN DECARBOXYLASE"/>
    <property type="match status" value="1"/>
</dbReference>
<dbReference type="OrthoDB" id="9806656at2"/>
<comment type="caution">
    <text evidence="17">The sequence shown here is derived from an EMBL/GenBank/DDBJ whole genome shotgun (WGS) entry which is preliminary data.</text>
</comment>
<evidence type="ECO:0000256" key="12">
    <source>
        <dbReference type="HAMAP-Rule" id="MF_00218"/>
    </source>
</evidence>
<feature type="site" description="Transition state stabilizer" evidence="12">
    <location>
        <position position="79"/>
    </location>
</feature>
<comment type="catalytic activity">
    <reaction evidence="12 13">
        <text>uroporphyrinogen III + 4 H(+) = coproporphyrinogen III + 4 CO2</text>
        <dbReference type="Rhea" id="RHEA:19865"/>
        <dbReference type="ChEBI" id="CHEBI:15378"/>
        <dbReference type="ChEBI" id="CHEBI:16526"/>
        <dbReference type="ChEBI" id="CHEBI:57308"/>
        <dbReference type="ChEBI" id="CHEBI:57309"/>
        <dbReference type="EC" id="4.1.1.37"/>
    </reaction>
</comment>
<comment type="pathway">
    <text evidence="3 12 13">Porphyrin-containing compound metabolism; protoporphyrin-IX biosynthesis; coproporphyrinogen-III from 5-aminolevulinate: step 4/4.</text>
</comment>
<dbReference type="InterPro" id="IPR006361">
    <property type="entry name" value="Uroporphyrinogen_deCO2ase_HemE"/>
</dbReference>
<organism evidence="17 18">
    <name type="scientific">Stenotrophobium rhamnosiphilum</name>
    <dbReference type="NCBI Taxonomy" id="2029166"/>
    <lineage>
        <taxon>Bacteria</taxon>
        <taxon>Pseudomonadati</taxon>
        <taxon>Pseudomonadota</taxon>
        <taxon>Gammaproteobacteria</taxon>
        <taxon>Nevskiales</taxon>
        <taxon>Nevskiaceae</taxon>
        <taxon>Stenotrophobium</taxon>
    </lineage>
</organism>
<comment type="similarity">
    <text evidence="4 12 14">Belongs to the uroporphyrinogen decarboxylase family.</text>
</comment>
<feature type="binding site" evidence="12">
    <location>
        <position position="156"/>
    </location>
    <ligand>
        <name>substrate</name>
    </ligand>
</feature>
<proteinExistence type="inferred from homology"/>
<evidence type="ECO:0000259" key="15">
    <source>
        <dbReference type="PROSITE" id="PS00906"/>
    </source>
</evidence>
<evidence type="ECO:0000256" key="6">
    <source>
        <dbReference type="ARBA" id="ARBA00012288"/>
    </source>
</evidence>
<dbReference type="Pfam" id="PF01208">
    <property type="entry name" value="URO-D"/>
    <property type="match status" value="1"/>
</dbReference>